<comment type="cofactor">
    <cofactor evidence="8">
        <name>Mg(2+)</name>
        <dbReference type="ChEBI" id="CHEBI:18420"/>
    </cofactor>
</comment>
<dbReference type="GO" id="GO:0042254">
    <property type="term" value="P:ribosome biogenesis"/>
    <property type="evidence" value="ECO:0007669"/>
    <property type="project" value="UniProtKB-UniRule"/>
</dbReference>
<dbReference type="GO" id="GO:0005525">
    <property type="term" value="F:GTP binding"/>
    <property type="evidence" value="ECO:0007669"/>
    <property type="project" value="UniProtKB-UniRule"/>
</dbReference>
<dbReference type="NCBIfam" id="NF008955">
    <property type="entry name" value="PRK12297.1"/>
    <property type="match status" value="1"/>
</dbReference>
<gene>
    <name evidence="11" type="primary">obgE</name>
    <name evidence="8" type="synonym">obg</name>
    <name evidence="11" type="ORF">G3M70_12100</name>
</gene>
<dbReference type="FunFam" id="2.70.210.12:FF:000001">
    <property type="entry name" value="GTPase Obg"/>
    <property type="match status" value="1"/>
</dbReference>
<dbReference type="KEGG" id="nli:G3M70_12100"/>
<evidence type="ECO:0000256" key="5">
    <source>
        <dbReference type="ARBA" id="ARBA00022801"/>
    </source>
</evidence>
<evidence type="ECO:0000259" key="9">
    <source>
        <dbReference type="PROSITE" id="PS51710"/>
    </source>
</evidence>
<dbReference type="InterPro" id="IPR027417">
    <property type="entry name" value="P-loop_NTPase"/>
</dbReference>
<dbReference type="EMBL" id="CP048685">
    <property type="protein sequence ID" value="QPJ62574.1"/>
    <property type="molecule type" value="Genomic_DNA"/>
</dbReference>
<feature type="binding site" evidence="8">
    <location>
        <begin position="311"/>
        <end position="313"/>
    </location>
    <ligand>
        <name>GTP</name>
        <dbReference type="ChEBI" id="CHEBI:37565"/>
    </ligand>
</feature>
<evidence type="ECO:0000256" key="6">
    <source>
        <dbReference type="ARBA" id="ARBA00022842"/>
    </source>
</evidence>
<keyword evidence="4 8" id="KW-0547">Nucleotide-binding</keyword>
<keyword evidence="6 8" id="KW-0460">Magnesium</keyword>
<dbReference type="GO" id="GO:0000287">
    <property type="term" value="F:magnesium ion binding"/>
    <property type="evidence" value="ECO:0007669"/>
    <property type="project" value="InterPro"/>
</dbReference>
<dbReference type="Gene3D" id="3.40.50.300">
    <property type="entry name" value="P-loop containing nucleotide triphosphate hydrolases"/>
    <property type="match status" value="1"/>
</dbReference>
<comment type="function">
    <text evidence="8">An essential GTPase which binds GTP, GDP and possibly (p)ppGpp with moderate affinity, with high nucleotide exchange rates and a fairly low GTP hydrolysis rate. Plays a role in control of the cell cycle, stress response, ribosome biogenesis and in those bacteria that undergo differentiation, in morphogenesis control.</text>
</comment>
<feature type="domain" description="OBG-type G" evidence="9">
    <location>
        <begin position="159"/>
        <end position="330"/>
    </location>
</feature>
<dbReference type="PIRSF" id="PIRSF002401">
    <property type="entry name" value="GTP_bd_Obg/CgtA"/>
    <property type="match status" value="1"/>
</dbReference>
<evidence type="ECO:0000256" key="3">
    <source>
        <dbReference type="ARBA" id="ARBA00022723"/>
    </source>
</evidence>
<name>A0A7T0BX69_9BACT</name>
<dbReference type="PROSITE" id="PS51710">
    <property type="entry name" value="G_OBG"/>
    <property type="match status" value="1"/>
</dbReference>
<evidence type="ECO:0000313" key="12">
    <source>
        <dbReference type="Proteomes" id="UP000594688"/>
    </source>
</evidence>
<dbReference type="HAMAP" id="MF_01454">
    <property type="entry name" value="GTPase_Obg"/>
    <property type="match status" value="1"/>
</dbReference>
<dbReference type="EC" id="3.6.5.-" evidence="8"/>
<dbReference type="GO" id="GO:0005737">
    <property type="term" value="C:cytoplasm"/>
    <property type="evidence" value="ECO:0007669"/>
    <property type="project" value="UniProtKB-SubCell"/>
</dbReference>
<dbReference type="Pfam" id="PF01926">
    <property type="entry name" value="MMR_HSR1"/>
    <property type="match status" value="1"/>
</dbReference>
<keyword evidence="2 8" id="KW-0963">Cytoplasm</keyword>
<feature type="binding site" evidence="8">
    <location>
        <begin position="282"/>
        <end position="285"/>
    </location>
    <ligand>
        <name>GTP</name>
        <dbReference type="ChEBI" id="CHEBI:37565"/>
    </ligand>
</feature>
<evidence type="ECO:0000256" key="7">
    <source>
        <dbReference type="ARBA" id="ARBA00023134"/>
    </source>
</evidence>
<feature type="binding site" evidence="8">
    <location>
        <begin position="165"/>
        <end position="172"/>
    </location>
    <ligand>
        <name>GTP</name>
        <dbReference type="ChEBI" id="CHEBI:37565"/>
    </ligand>
</feature>
<dbReference type="NCBIfam" id="NF008956">
    <property type="entry name" value="PRK12299.1"/>
    <property type="match status" value="1"/>
</dbReference>
<evidence type="ECO:0000256" key="1">
    <source>
        <dbReference type="ARBA" id="ARBA00007699"/>
    </source>
</evidence>
<dbReference type="NCBIfam" id="NF008954">
    <property type="entry name" value="PRK12296.1"/>
    <property type="match status" value="1"/>
</dbReference>
<dbReference type="PANTHER" id="PTHR11702:SF31">
    <property type="entry name" value="MITOCHONDRIAL RIBOSOME-ASSOCIATED GTPASE 2"/>
    <property type="match status" value="1"/>
</dbReference>
<dbReference type="PANTHER" id="PTHR11702">
    <property type="entry name" value="DEVELOPMENTALLY REGULATED GTP-BINDING PROTEIN-RELATED"/>
    <property type="match status" value="1"/>
</dbReference>
<dbReference type="AlphaFoldDB" id="A0A7T0BX69"/>
<dbReference type="PRINTS" id="PR00326">
    <property type="entry name" value="GTP1OBG"/>
</dbReference>
<organism evidence="11 12">
    <name type="scientific">Candidatus Nitronauta litoralis</name>
    <dbReference type="NCBI Taxonomy" id="2705533"/>
    <lineage>
        <taxon>Bacteria</taxon>
        <taxon>Pseudomonadati</taxon>
        <taxon>Nitrospinota/Tectimicrobiota group</taxon>
        <taxon>Nitrospinota</taxon>
        <taxon>Nitrospinia</taxon>
        <taxon>Nitrospinales</taxon>
        <taxon>Nitrospinaceae</taxon>
        <taxon>Candidatus Nitronauta</taxon>
    </lineage>
</organism>
<keyword evidence="3 8" id="KW-0479">Metal-binding</keyword>
<dbReference type="InterPro" id="IPR006169">
    <property type="entry name" value="GTP1_OBG_dom"/>
</dbReference>
<comment type="subcellular location">
    <subcellularLocation>
        <location evidence="8">Cytoplasm</location>
    </subcellularLocation>
</comment>
<dbReference type="Proteomes" id="UP000594688">
    <property type="component" value="Chromosome"/>
</dbReference>
<dbReference type="PROSITE" id="PS51883">
    <property type="entry name" value="OBG"/>
    <property type="match status" value="1"/>
</dbReference>
<evidence type="ECO:0000313" key="11">
    <source>
        <dbReference type="EMBL" id="QPJ62574.1"/>
    </source>
</evidence>
<dbReference type="PROSITE" id="PS00905">
    <property type="entry name" value="GTP1_OBG"/>
    <property type="match status" value="1"/>
</dbReference>
<dbReference type="Gene3D" id="2.70.210.12">
    <property type="entry name" value="GTP1/OBG domain"/>
    <property type="match status" value="1"/>
</dbReference>
<feature type="binding site" evidence="8">
    <location>
        <begin position="212"/>
        <end position="215"/>
    </location>
    <ligand>
        <name>GTP</name>
        <dbReference type="ChEBI" id="CHEBI:37565"/>
    </ligand>
</feature>
<dbReference type="NCBIfam" id="TIGR02729">
    <property type="entry name" value="Obg_CgtA"/>
    <property type="match status" value="1"/>
</dbReference>
<dbReference type="GO" id="GO:0043022">
    <property type="term" value="F:ribosome binding"/>
    <property type="evidence" value="ECO:0007669"/>
    <property type="project" value="UniProtKB-ARBA"/>
</dbReference>
<dbReference type="SUPFAM" id="SSF52540">
    <property type="entry name" value="P-loop containing nucleoside triphosphate hydrolases"/>
    <property type="match status" value="1"/>
</dbReference>
<dbReference type="CDD" id="cd01898">
    <property type="entry name" value="Obg"/>
    <property type="match status" value="1"/>
</dbReference>
<keyword evidence="5 8" id="KW-0378">Hydrolase</keyword>
<keyword evidence="7 8" id="KW-0342">GTP-binding</keyword>
<feature type="binding site" evidence="8">
    <location>
        <position position="192"/>
    </location>
    <ligand>
        <name>Mg(2+)</name>
        <dbReference type="ChEBI" id="CHEBI:18420"/>
    </ligand>
</feature>
<protein>
    <recommendedName>
        <fullName evidence="8">GTPase Obg</fullName>
        <ecNumber evidence="8">3.6.5.-</ecNumber>
    </recommendedName>
    <alternativeName>
        <fullName evidence="8">GTP-binding protein Obg</fullName>
    </alternativeName>
</protein>
<evidence type="ECO:0000256" key="2">
    <source>
        <dbReference type="ARBA" id="ARBA00022490"/>
    </source>
</evidence>
<dbReference type="GO" id="GO:0003924">
    <property type="term" value="F:GTPase activity"/>
    <property type="evidence" value="ECO:0007669"/>
    <property type="project" value="UniProtKB-UniRule"/>
</dbReference>
<evidence type="ECO:0000256" key="8">
    <source>
        <dbReference type="HAMAP-Rule" id="MF_01454"/>
    </source>
</evidence>
<dbReference type="InterPro" id="IPR045086">
    <property type="entry name" value="OBG_GTPase"/>
</dbReference>
<dbReference type="Pfam" id="PF01018">
    <property type="entry name" value="GTP1_OBG"/>
    <property type="match status" value="1"/>
</dbReference>
<feature type="binding site" evidence="8">
    <location>
        <position position="172"/>
    </location>
    <ligand>
        <name>Mg(2+)</name>
        <dbReference type="ChEBI" id="CHEBI:18420"/>
    </ligand>
</feature>
<accession>A0A7T0BX69</accession>
<sequence length="353" mass="38722">MFVDQVKITVQAGKGGDGCCSFRREKYIPKGGPNGGNGGRGGDIILVADPNLTTLLDLRYQQLYRAEAGSHGQGKSKTGKNGADLKVKVPLGTIVKPYETDNIIADLTEPYEEFVIAHGGRGGFGNEHYKSSINRAPRRADPGDLGEENTYTLELKLLADVGIIGFPNVGKSTLISRISNAHPEIADYPFTTLVPKLGVVKVEDFRSFVAADIPGIIEGAHDGKGLGHRFLKHTERTALLVHLLDFSLMNERDPIEDYHILEKELEAFDPELAEKPQILVASKIDTPEAEARWSEVKSQLEELNSNLLAISSLEGRGLKELIYAIKVELEKLGKWGAEVEEDEDEDETEYVVS</sequence>
<comment type="similarity">
    <text evidence="1 8">Belongs to the TRAFAC class OBG-HflX-like GTPase superfamily. OBG GTPase family.</text>
</comment>
<dbReference type="InterPro" id="IPR006074">
    <property type="entry name" value="GTP1-OBG_CS"/>
</dbReference>
<dbReference type="InterPro" id="IPR031167">
    <property type="entry name" value="G_OBG"/>
</dbReference>
<evidence type="ECO:0000259" key="10">
    <source>
        <dbReference type="PROSITE" id="PS51883"/>
    </source>
</evidence>
<comment type="subunit">
    <text evidence="8">Monomer.</text>
</comment>
<dbReference type="InterPro" id="IPR036726">
    <property type="entry name" value="GTP1_OBG_dom_sf"/>
</dbReference>
<dbReference type="SUPFAM" id="SSF82051">
    <property type="entry name" value="Obg GTP-binding protein N-terminal domain"/>
    <property type="match status" value="1"/>
</dbReference>
<reference evidence="11 12" key="1">
    <citation type="submission" date="2020-02" db="EMBL/GenBank/DDBJ databases">
        <title>Genomic and physiological characterization of two novel Nitrospinaceae genera.</title>
        <authorList>
            <person name="Mueller A.J."/>
            <person name="Jung M.-Y."/>
            <person name="Strachan C.R."/>
            <person name="Herbold C.W."/>
            <person name="Kirkegaard R.H."/>
            <person name="Daims H."/>
        </authorList>
    </citation>
    <scope>NUCLEOTIDE SEQUENCE [LARGE SCALE GENOMIC DNA]</scope>
    <source>
        <strain evidence="11">EB</strain>
    </source>
</reference>
<evidence type="ECO:0000256" key="4">
    <source>
        <dbReference type="ARBA" id="ARBA00022741"/>
    </source>
</evidence>
<dbReference type="InterPro" id="IPR014100">
    <property type="entry name" value="GTP-bd_Obg/CgtA"/>
</dbReference>
<feature type="domain" description="Obg" evidence="10">
    <location>
        <begin position="1"/>
        <end position="158"/>
    </location>
</feature>
<proteinExistence type="inferred from homology"/>
<feature type="binding site" evidence="8">
    <location>
        <begin position="190"/>
        <end position="194"/>
    </location>
    <ligand>
        <name>GTP</name>
        <dbReference type="ChEBI" id="CHEBI:37565"/>
    </ligand>
</feature>
<dbReference type="InterPro" id="IPR006073">
    <property type="entry name" value="GTP-bd"/>
</dbReference>